<keyword evidence="2" id="KW-0472">Membrane</keyword>
<dbReference type="Proteomes" id="UP000038045">
    <property type="component" value="Unplaced"/>
</dbReference>
<keyword evidence="2" id="KW-1133">Transmembrane helix</keyword>
<name>A0A0N4Z4T5_PARTI</name>
<protein>
    <submittedName>
        <fullName evidence="4">Coiled-coil domain-containing protein</fullName>
    </submittedName>
</protein>
<keyword evidence="3" id="KW-1185">Reference proteome</keyword>
<evidence type="ECO:0000313" key="4">
    <source>
        <dbReference type="WBParaSite" id="PTRK_0000200200.1"/>
    </source>
</evidence>
<evidence type="ECO:0000256" key="2">
    <source>
        <dbReference type="SAM" id="Phobius"/>
    </source>
</evidence>
<dbReference type="AlphaFoldDB" id="A0A0N4Z4T5"/>
<feature type="transmembrane region" description="Helical" evidence="2">
    <location>
        <begin position="359"/>
        <end position="378"/>
    </location>
</feature>
<accession>A0A0N4Z4T5</accession>
<evidence type="ECO:0000256" key="1">
    <source>
        <dbReference type="SAM" id="Coils"/>
    </source>
</evidence>
<dbReference type="WBParaSite" id="PTRK_0000200200.1">
    <property type="protein sequence ID" value="PTRK_0000200200.1"/>
    <property type="gene ID" value="PTRK_0000200200"/>
</dbReference>
<keyword evidence="1" id="KW-0175">Coiled coil</keyword>
<proteinExistence type="predicted"/>
<reference evidence="4" key="1">
    <citation type="submission" date="2017-02" db="UniProtKB">
        <authorList>
            <consortium name="WormBaseParasite"/>
        </authorList>
    </citation>
    <scope>IDENTIFICATION</scope>
</reference>
<keyword evidence="2" id="KW-0812">Transmembrane</keyword>
<sequence length="379" mass="45433">MMSEVVHDCDDEDDLHSSLHSILCKNTKNTTSQSMEDETLQTKHEILLLKRLIQMQKDKMDEYEKNIESLSRNSPRSSAGSFDSEYYLEMEKKIEELRDENKRLVLECRKNSVMTERESEQIFIPRDVYEDLIIERKHLKSQYDAYKELFESSEAHVFNLEDQFETLKVENKQLMNEINKLNYSHEKLKEEYRSSRIEFDDLISRLTKKNEEKEVEFRNKMMVLTKEKKQALLEVDNLNCIVENLLKTTKEKYKNDTHHLKHVEALNKMSKLIEELEEKFFLLTKTLEEKDITPCCEKQMINSKELVEINLLDDYKKQIIPCTEIKSLQDEIEEIQVKEINVNYNKLSYSQESQLFESFIYLAICLLVYEFYIFIMYIF</sequence>
<evidence type="ECO:0000313" key="3">
    <source>
        <dbReference type="Proteomes" id="UP000038045"/>
    </source>
</evidence>
<organism evidence="3 4">
    <name type="scientific">Parastrongyloides trichosuri</name>
    <name type="common">Possum-specific nematode worm</name>
    <dbReference type="NCBI Taxonomy" id="131310"/>
    <lineage>
        <taxon>Eukaryota</taxon>
        <taxon>Metazoa</taxon>
        <taxon>Ecdysozoa</taxon>
        <taxon>Nematoda</taxon>
        <taxon>Chromadorea</taxon>
        <taxon>Rhabditida</taxon>
        <taxon>Tylenchina</taxon>
        <taxon>Panagrolaimomorpha</taxon>
        <taxon>Strongyloidoidea</taxon>
        <taxon>Strongyloididae</taxon>
        <taxon>Parastrongyloides</taxon>
    </lineage>
</organism>
<feature type="coiled-coil region" evidence="1">
    <location>
        <begin position="46"/>
        <end position="191"/>
    </location>
</feature>